<reference evidence="1 2" key="1">
    <citation type="journal article" date="2018" name="Gigascience">
        <title>Genomes of trombidid mites reveal novel predicted allergens and laterally-transferred genes associated with secondary metabolism.</title>
        <authorList>
            <person name="Dong X."/>
            <person name="Chaisiri K."/>
            <person name="Xia D."/>
            <person name="Armstrong S.D."/>
            <person name="Fang Y."/>
            <person name="Donnelly M.J."/>
            <person name="Kadowaki T."/>
            <person name="McGarry J.W."/>
            <person name="Darby A.C."/>
            <person name="Makepeace B.L."/>
        </authorList>
    </citation>
    <scope>NUCLEOTIDE SEQUENCE [LARGE SCALE GENOMIC DNA]</scope>
    <source>
        <strain evidence="1">UoL-WK</strain>
    </source>
</reference>
<evidence type="ECO:0000313" key="1">
    <source>
        <dbReference type="EMBL" id="RWS00412.1"/>
    </source>
</evidence>
<dbReference type="Gene3D" id="3.40.50.300">
    <property type="entry name" value="P-loop containing nucleotide triphosphate hydrolases"/>
    <property type="match status" value="1"/>
</dbReference>
<evidence type="ECO:0000313" key="2">
    <source>
        <dbReference type="Proteomes" id="UP000285301"/>
    </source>
</evidence>
<dbReference type="PANTHER" id="PTHR43038:SF3">
    <property type="entry name" value="ABC TRANSPORTER G FAMILY MEMBER 20 ISOFORM X1"/>
    <property type="match status" value="1"/>
</dbReference>
<dbReference type="AlphaFoldDB" id="A0A3S3RG87"/>
<dbReference type="Proteomes" id="UP000285301">
    <property type="component" value="Unassembled WGS sequence"/>
</dbReference>
<keyword evidence="2" id="KW-1185">Reference proteome</keyword>
<dbReference type="EMBL" id="NCKU01011505">
    <property type="protein sequence ID" value="RWS00412.1"/>
    <property type="molecule type" value="Genomic_DNA"/>
</dbReference>
<proteinExistence type="predicted"/>
<dbReference type="STRING" id="1965070.A0A3S3RG87"/>
<accession>A0A3S3RG87</accession>
<dbReference type="InterPro" id="IPR027417">
    <property type="entry name" value="P-loop_NTPase"/>
</dbReference>
<protein>
    <submittedName>
        <fullName evidence="1">Putative ABC transporter domain containing protein-like protein</fullName>
    </submittedName>
</protein>
<sequence length="186" mass="21766">MHFRFSIWNHLQEISKKERMTIIVTTHYVEEASKADLQIGFLRRGRVLAEGRPLDLLKDYDQTTLELVFLHLCNRQSKFSTSLDVDDPIPKETRKRKLDSLDTFPKPPVQIMKHIRNLAQMEEIAQCNLTIEAYIVLVLIQKHMINIKRNLSKQLNTRLKKLSKNESIDNTTLKESTIIYRGDYSG</sequence>
<comment type="caution">
    <text evidence="1">The sequence shown here is derived from an EMBL/GenBank/DDBJ whole genome shotgun (WGS) entry which is preliminary data.</text>
</comment>
<dbReference type="OrthoDB" id="10255969at2759"/>
<name>A0A3S3RG87_9ACAR</name>
<dbReference type="PANTHER" id="PTHR43038">
    <property type="entry name" value="ATP-BINDING CASSETTE, SUB-FAMILY H, MEMBER 1"/>
    <property type="match status" value="1"/>
</dbReference>
<organism evidence="1 2">
    <name type="scientific">Dinothrombium tinctorium</name>
    <dbReference type="NCBI Taxonomy" id="1965070"/>
    <lineage>
        <taxon>Eukaryota</taxon>
        <taxon>Metazoa</taxon>
        <taxon>Ecdysozoa</taxon>
        <taxon>Arthropoda</taxon>
        <taxon>Chelicerata</taxon>
        <taxon>Arachnida</taxon>
        <taxon>Acari</taxon>
        <taxon>Acariformes</taxon>
        <taxon>Trombidiformes</taxon>
        <taxon>Prostigmata</taxon>
        <taxon>Anystina</taxon>
        <taxon>Parasitengona</taxon>
        <taxon>Trombidioidea</taxon>
        <taxon>Trombidiidae</taxon>
        <taxon>Dinothrombium</taxon>
    </lineage>
</organism>
<dbReference type="SUPFAM" id="SSF52540">
    <property type="entry name" value="P-loop containing nucleoside triphosphate hydrolases"/>
    <property type="match status" value="1"/>
</dbReference>
<gene>
    <name evidence="1" type="ORF">B4U79_00670</name>
</gene>